<keyword evidence="4" id="KW-0238">DNA-binding</keyword>
<evidence type="ECO:0000256" key="5">
    <source>
        <dbReference type="ARBA" id="ARBA00023163"/>
    </source>
</evidence>
<protein>
    <submittedName>
        <fullName evidence="7">MarR family transcriptional regulator</fullName>
    </submittedName>
</protein>
<keyword evidence="3" id="KW-0805">Transcription regulation</keyword>
<dbReference type="Proteomes" id="UP000290287">
    <property type="component" value="Unassembled WGS sequence"/>
</dbReference>
<dbReference type="PROSITE" id="PS50995">
    <property type="entry name" value="HTH_MARR_2"/>
    <property type="match status" value="1"/>
</dbReference>
<keyword evidence="8" id="KW-1185">Reference proteome</keyword>
<dbReference type="OrthoDB" id="9806864at2"/>
<evidence type="ECO:0000256" key="3">
    <source>
        <dbReference type="ARBA" id="ARBA00023015"/>
    </source>
</evidence>
<dbReference type="InterPro" id="IPR055166">
    <property type="entry name" value="Transc_reg_Sar_Rot_HTH"/>
</dbReference>
<comment type="caution">
    <text evidence="7">The sequence shown here is derived from an EMBL/GenBank/DDBJ whole genome shotgun (WGS) entry which is preliminary data.</text>
</comment>
<evidence type="ECO:0000256" key="4">
    <source>
        <dbReference type="ARBA" id="ARBA00023125"/>
    </source>
</evidence>
<dbReference type="SUPFAM" id="SSF46785">
    <property type="entry name" value="Winged helix' DNA-binding domain"/>
    <property type="match status" value="1"/>
</dbReference>
<dbReference type="RefSeq" id="WP_129122251.1">
    <property type="nucleotide sequence ID" value="NZ_PEIB01000011.1"/>
</dbReference>
<keyword evidence="5" id="KW-0804">Transcription</keyword>
<organism evidence="7 8">
    <name type="scientific">Veronia nyctiphanis</name>
    <dbReference type="NCBI Taxonomy" id="1278244"/>
    <lineage>
        <taxon>Bacteria</taxon>
        <taxon>Pseudomonadati</taxon>
        <taxon>Pseudomonadota</taxon>
        <taxon>Gammaproteobacteria</taxon>
        <taxon>Vibrionales</taxon>
        <taxon>Vibrionaceae</taxon>
        <taxon>Veronia</taxon>
    </lineage>
</organism>
<dbReference type="InterPro" id="IPR000835">
    <property type="entry name" value="HTH_MarR-typ"/>
</dbReference>
<evidence type="ECO:0000313" key="7">
    <source>
        <dbReference type="EMBL" id="RXJ73204.1"/>
    </source>
</evidence>
<dbReference type="PANTHER" id="PTHR33164:SF5">
    <property type="entry name" value="ORGANIC HYDROPEROXIDE RESISTANCE TRANSCRIPTIONAL REGULATOR"/>
    <property type="match status" value="1"/>
</dbReference>
<dbReference type="GO" id="GO:0003700">
    <property type="term" value="F:DNA-binding transcription factor activity"/>
    <property type="evidence" value="ECO:0007669"/>
    <property type="project" value="InterPro"/>
</dbReference>
<dbReference type="AlphaFoldDB" id="A0A4Q0YSU8"/>
<comment type="subcellular location">
    <subcellularLocation>
        <location evidence="1">Cytoplasm</location>
    </subcellularLocation>
</comment>
<dbReference type="FunFam" id="1.10.10.10:FF:000163">
    <property type="entry name" value="MarR family transcriptional regulator"/>
    <property type="match status" value="1"/>
</dbReference>
<proteinExistence type="predicted"/>
<dbReference type="Gene3D" id="1.10.10.10">
    <property type="entry name" value="Winged helix-like DNA-binding domain superfamily/Winged helix DNA-binding domain"/>
    <property type="match status" value="1"/>
</dbReference>
<dbReference type="InterPro" id="IPR036390">
    <property type="entry name" value="WH_DNA-bd_sf"/>
</dbReference>
<dbReference type="Pfam" id="PF22381">
    <property type="entry name" value="Staph_reg_Sar_Rot"/>
    <property type="match status" value="1"/>
</dbReference>
<dbReference type="InterPro" id="IPR039422">
    <property type="entry name" value="MarR/SlyA-like"/>
</dbReference>
<sequence>MAKINLEDQLCFPLYAASRLMTRKYQPMLEKLGITYPQYLVMMVLWGENRQTVTAIGEKLFLNSNTLTPLLKRLQQLDLVSRERNPEDERQVLISLTDKGNKLQDDAFCLLEPLASAADNKEAAELRLTLHNLIRLLEDTE</sequence>
<keyword evidence="2" id="KW-0963">Cytoplasm</keyword>
<evidence type="ECO:0000256" key="2">
    <source>
        <dbReference type="ARBA" id="ARBA00022490"/>
    </source>
</evidence>
<dbReference type="EMBL" id="PEIB01000011">
    <property type="protein sequence ID" value="RXJ73204.1"/>
    <property type="molecule type" value="Genomic_DNA"/>
</dbReference>
<reference evidence="7 8" key="1">
    <citation type="submission" date="2017-10" db="EMBL/GenBank/DDBJ databases">
        <title>Nyctiphanis sp. nov., isolated from the stomach of the euphausiid Nyctiphanes simplex (Hansen, 1911) in the Gulf of California.</title>
        <authorList>
            <person name="Gomez-Gil B."/>
            <person name="Aguilar-Mendez M."/>
            <person name="Lopez-Cortes A."/>
            <person name="Gomez-Gutierrez J."/>
            <person name="Roque A."/>
            <person name="Lang E."/>
            <person name="Gonzalez-Castillo A."/>
        </authorList>
    </citation>
    <scope>NUCLEOTIDE SEQUENCE [LARGE SCALE GENOMIC DNA]</scope>
    <source>
        <strain evidence="7 8">CAIM 600</strain>
    </source>
</reference>
<evidence type="ECO:0000256" key="1">
    <source>
        <dbReference type="ARBA" id="ARBA00004496"/>
    </source>
</evidence>
<feature type="domain" description="HTH marR-type" evidence="6">
    <location>
        <begin position="7"/>
        <end position="135"/>
    </location>
</feature>
<evidence type="ECO:0000313" key="8">
    <source>
        <dbReference type="Proteomes" id="UP000290287"/>
    </source>
</evidence>
<dbReference type="GO" id="GO:0003677">
    <property type="term" value="F:DNA binding"/>
    <property type="evidence" value="ECO:0007669"/>
    <property type="project" value="UniProtKB-KW"/>
</dbReference>
<name>A0A4Q0YSU8_9GAMM</name>
<dbReference type="SMART" id="SM00347">
    <property type="entry name" value="HTH_MARR"/>
    <property type="match status" value="1"/>
</dbReference>
<accession>A0A4Q0YSU8</accession>
<dbReference type="PANTHER" id="PTHR33164">
    <property type="entry name" value="TRANSCRIPTIONAL REGULATOR, MARR FAMILY"/>
    <property type="match status" value="1"/>
</dbReference>
<evidence type="ECO:0000259" key="6">
    <source>
        <dbReference type="PROSITE" id="PS50995"/>
    </source>
</evidence>
<gene>
    <name evidence="7" type="ORF">CS022_10670</name>
</gene>
<dbReference type="InterPro" id="IPR036388">
    <property type="entry name" value="WH-like_DNA-bd_sf"/>
</dbReference>
<dbReference type="GO" id="GO:0005737">
    <property type="term" value="C:cytoplasm"/>
    <property type="evidence" value="ECO:0007669"/>
    <property type="project" value="UniProtKB-SubCell"/>
</dbReference>
<dbReference type="GO" id="GO:0006950">
    <property type="term" value="P:response to stress"/>
    <property type="evidence" value="ECO:0007669"/>
    <property type="project" value="TreeGrafter"/>
</dbReference>